<comment type="caution">
    <text evidence="2">The sequence shown here is derived from an EMBL/GenBank/DDBJ whole genome shotgun (WGS) entry which is preliminary data.</text>
</comment>
<dbReference type="AlphaFoldDB" id="A0AAV1K9Z6"/>
<evidence type="ECO:0000313" key="2">
    <source>
        <dbReference type="EMBL" id="CAK1579675.1"/>
    </source>
</evidence>
<dbReference type="Proteomes" id="UP001314205">
    <property type="component" value="Unassembled WGS sequence"/>
</dbReference>
<proteinExistence type="predicted"/>
<feature type="chain" id="PRO_5043393318" description="Secreted protein" evidence="1">
    <location>
        <begin position="21"/>
        <end position="185"/>
    </location>
</feature>
<evidence type="ECO:0008006" key="4">
    <source>
        <dbReference type="Google" id="ProtNLM"/>
    </source>
</evidence>
<accession>A0AAV1K9Z6</accession>
<gene>
    <name evidence="2" type="ORF">PARMNEM_LOCUS1585</name>
</gene>
<evidence type="ECO:0000256" key="1">
    <source>
        <dbReference type="SAM" id="SignalP"/>
    </source>
</evidence>
<name>A0AAV1K9Z6_9NEOP</name>
<dbReference type="EMBL" id="CAVLGL010000002">
    <property type="protein sequence ID" value="CAK1579675.1"/>
    <property type="molecule type" value="Genomic_DNA"/>
</dbReference>
<evidence type="ECO:0000313" key="3">
    <source>
        <dbReference type="Proteomes" id="UP001314205"/>
    </source>
</evidence>
<organism evidence="2 3">
    <name type="scientific">Parnassius mnemosyne</name>
    <name type="common">clouded apollo</name>
    <dbReference type="NCBI Taxonomy" id="213953"/>
    <lineage>
        <taxon>Eukaryota</taxon>
        <taxon>Metazoa</taxon>
        <taxon>Ecdysozoa</taxon>
        <taxon>Arthropoda</taxon>
        <taxon>Hexapoda</taxon>
        <taxon>Insecta</taxon>
        <taxon>Pterygota</taxon>
        <taxon>Neoptera</taxon>
        <taxon>Endopterygota</taxon>
        <taxon>Lepidoptera</taxon>
        <taxon>Glossata</taxon>
        <taxon>Ditrysia</taxon>
        <taxon>Papilionoidea</taxon>
        <taxon>Papilionidae</taxon>
        <taxon>Parnassiinae</taxon>
        <taxon>Parnassini</taxon>
        <taxon>Parnassius</taxon>
        <taxon>Driopa</taxon>
    </lineage>
</organism>
<reference evidence="2 3" key="1">
    <citation type="submission" date="2023-11" db="EMBL/GenBank/DDBJ databases">
        <authorList>
            <person name="Hedman E."/>
            <person name="Englund M."/>
            <person name="Stromberg M."/>
            <person name="Nyberg Akerstrom W."/>
            <person name="Nylinder S."/>
            <person name="Jareborg N."/>
            <person name="Kallberg Y."/>
            <person name="Kronander E."/>
        </authorList>
    </citation>
    <scope>NUCLEOTIDE SEQUENCE [LARGE SCALE GENOMIC DNA]</scope>
</reference>
<keyword evidence="1" id="KW-0732">Signal</keyword>
<sequence>MNLKSLTFVASCVCFQICTGAQHHEFQTQMGHLSEIPKRFEIMGGNAEADFKKYLNDISDLAKKANVTVKYKVKVEVTKPEKKRFLRKGWANKAKSKKYNVPLKKKNMKLSDIEIILRKHLDTMASKILNDGHHDQVTTEKHNNIQHFTTKQMWFGKYKPIISHVRTNYTKIIKPVRNKIITLTV</sequence>
<keyword evidence="3" id="KW-1185">Reference proteome</keyword>
<feature type="signal peptide" evidence="1">
    <location>
        <begin position="1"/>
        <end position="20"/>
    </location>
</feature>
<protein>
    <recommendedName>
        <fullName evidence="4">Secreted protein</fullName>
    </recommendedName>
</protein>